<dbReference type="InterPro" id="IPR051707">
    <property type="entry name" value="PI-Interact_SigTrans_Reg"/>
</dbReference>
<feature type="region of interest" description="Disordered" evidence="1">
    <location>
        <begin position="156"/>
        <end position="216"/>
    </location>
</feature>
<gene>
    <name evidence="3" type="ORF">ALAG00032_LOCUS6346</name>
</gene>
<feature type="compositionally biased region" description="Polar residues" evidence="1">
    <location>
        <begin position="1"/>
        <end position="10"/>
    </location>
</feature>
<dbReference type="AlphaFoldDB" id="A0A7S3JWS8"/>
<feature type="compositionally biased region" description="Acidic residues" evidence="1">
    <location>
        <begin position="198"/>
        <end position="210"/>
    </location>
</feature>
<name>A0A7S3JWS8_9STRA</name>
<feature type="region of interest" description="Disordered" evidence="1">
    <location>
        <begin position="467"/>
        <end position="521"/>
    </location>
</feature>
<dbReference type="SUPFAM" id="SSF50729">
    <property type="entry name" value="PH domain-like"/>
    <property type="match status" value="1"/>
</dbReference>
<evidence type="ECO:0000259" key="2">
    <source>
        <dbReference type="PROSITE" id="PS50003"/>
    </source>
</evidence>
<protein>
    <recommendedName>
        <fullName evidence="2">PH domain-containing protein</fullName>
    </recommendedName>
</protein>
<dbReference type="InterPro" id="IPR001849">
    <property type="entry name" value="PH_domain"/>
</dbReference>
<sequence>MDIPLHTTSGYLLKKGGGRSRAGEGKLRSKLHRRNWSKRWFVLDVESGELQYYKDASMQQYKGTIRILTTSSIQVPDAVCLRGRHRPSRQEALCYFELHQVTDDEGRMRSRPLAVRAPSGEELIEWLRALQKSLDLQRQEENTWHVQQSRVNIGTTPQKYPRRMSDSDSRTWTNGTTIEHRRASEPSEPILEDWSSSESDDIDEANEENEFIPPAPPMAPLSAGGEHMKELEYFILRRKHANSAEDMKQNDQDATTKILRETNVIPTPINKYATTRVALPVPIPPRKDQISQGNIESQNKEYISLSPSQEEQHFAVSPSQRRRPKPPPEPKTRVPPPLPAQSMALHNLVSPLSKRDVAIHDLAMACSGNDADAIAVAIAHAVHEAGVPAEHASVIRAREKLDFLEQPTDHKAAKLKNIQDQLRTASDPISLGSAIRASVAFGINPDSDPLVLEAQARLLELLVQDKEQRAQEHTNSPGYPEGSRRRSSRKQILSPPSSPPSSPPLKETSINNPAKFQLKSF</sequence>
<feature type="region of interest" description="Disordered" evidence="1">
    <location>
        <begin position="1"/>
        <end position="26"/>
    </location>
</feature>
<dbReference type="SMART" id="SM00233">
    <property type="entry name" value="PH"/>
    <property type="match status" value="1"/>
</dbReference>
<dbReference type="PROSITE" id="PS50003">
    <property type="entry name" value="PH_DOMAIN"/>
    <property type="match status" value="1"/>
</dbReference>
<dbReference type="PANTHER" id="PTHR14336:SF8">
    <property type="entry name" value="PROTEIN OPY1"/>
    <property type="match status" value="1"/>
</dbReference>
<dbReference type="Pfam" id="PF00169">
    <property type="entry name" value="PH"/>
    <property type="match status" value="1"/>
</dbReference>
<accession>A0A7S3JWS8</accession>
<organism evidence="3">
    <name type="scientific">Aureoumbra lagunensis</name>
    <dbReference type="NCBI Taxonomy" id="44058"/>
    <lineage>
        <taxon>Eukaryota</taxon>
        <taxon>Sar</taxon>
        <taxon>Stramenopiles</taxon>
        <taxon>Ochrophyta</taxon>
        <taxon>Pelagophyceae</taxon>
        <taxon>Pelagomonadales</taxon>
        <taxon>Aureoumbra</taxon>
    </lineage>
</organism>
<feature type="domain" description="PH" evidence="2">
    <location>
        <begin position="5"/>
        <end position="135"/>
    </location>
</feature>
<dbReference type="InterPro" id="IPR011993">
    <property type="entry name" value="PH-like_dom_sf"/>
</dbReference>
<evidence type="ECO:0000313" key="3">
    <source>
        <dbReference type="EMBL" id="CAE0365602.1"/>
    </source>
</evidence>
<dbReference type="Gene3D" id="2.30.29.30">
    <property type="entry name" value="Pleckstrin-homology domain (PH domain)/Phosphotyrosine-binding domain (PTB)"/>
    <property type="match status" value="1"/>
</dbReference>
<dbReference type="EMBL" id="HBIJ01009026">
    <property type="protein sequence ID" value="CAE0365602.1"/>
    <property type="molecule type" value="Transcribed_RNA"/>
</dbReference>
<evidence type="ECO:0000256" key="1">
    <source>
        <dbReference type="SAM" id="MobiDB-lite"/>
    </source>
</evidence>
<feature type="compositionally biased region" description="Polar residues" evidence="1">
    <location>
        <begin position="508"/>
        <end position="521"/>
    </location>
</feature>
<dbReference type="PANTHER" id="PTHR14336">
    <property type="entry name" value="TANDEM PH DOMAIN CONTAINING PROTEIN"/>
    <property type="match status" value="1"/>
</dbReference>
<reference evidence="3" key="1">
    <citation type="submission" date="2021-01" db="EMBL/GenBank/DDBJ databases">
        <authorList>
            <person name="Corre E."/>
            <person name="Pelletier E."/>
            <person name="Niang G."/>
            <person name="Scheremetjew M."/>
            <person name="Finn R."/>
            <person name="Kale V."/>
            <person name="Holt S."/>
            <person name="Cochrane G."/>
            <person name="Meng A."/>
            <person name="Brown T."/>
            <person name="Cohen L."/>
        </authorList>
    </citation>
    <scope>NUCLEOTIDE SEQUENCE</scope>
    <source>
        <strain evidence="3">CCMP1510</strain>
    </source>
</reference>
<feature type="region of interest" description="Disordered" evidence="1">
    <location>
        <begin position="304"/>
        <end position="341"/>
    </location>
</feature>
<proteinExistence type="predicted"/>